<dbReference type="PROSITE" id="PS50977">
    <property type="entry name" value="HTH_TETR_2"/>
    <property type="match status" value="1"/>
</dbReference>
<dbReference type="SUPFAM" id="SSF46689">
    <property type="entry name" value="Homeodomain-like"/>
    <property type="match status" value="1"/>
</dbReference>
<dbReference type="Proteomes" id="UP000326961">
    <property type="component" value="Chromosome"/>
</dbReference>
<dbReference type="PRINTS" id="PR00455">
    <property type="entry name" value="HTHTETR"/>
</dbReference>
<dbReference type="EMBL" id="CP032452">
    <property type="protein sequence ID" value="QEZ68439.1"/>
    <property type="molecule type" value="Genomic_DNA"/>
</dbReference>
<protein>
    <submittedName>
        <fullName evidence="4">TetR/AcrR family transcriptional regulator</fullName>
    </submittedName>
</protein>
<evidence type="ECO:0000313" key="5">
    <source>
        <dbReference type="Proteomes" id="UP000326961"/>
    </source>
</evidence>
<dbReference type="InterPro" id="IPR050624">
    <property type="entry name" value="HTH-type_Tx_Regulator"/>
</dbReference>
<dbReference type="InterPro" id="IPR001647">
    <property type="entry name" value="HTH_TetR"/>
</dbReference>
<dbReference type="Pfam" id="PF00440">
    <property type="entry name" value="TetR_N"/>
    <property type="match status" value="1"/>
</dbReference>
<evidence type="ECO:0000259" key="3">
    <source>
        <dbReference type="PROSITE" id="PS50977"/>
    </source>
</evidence>
<dbReference type="GO" id="GO:0003677">
    <property type="term" value="F:DNA binding"/>
    <property type="evidence" value="ECO:0007669"/>
    <property type="project" value="UniProtKB-UniRule"/>
</dbReference>
<keyword evidence="1 2" id="KW-0238">DNA-binding</keyword>
<name>A0A5P3XBZ5_PARBF</name>
<dbReference type="PANTHER" id="PTHR43479:SF11">
    <property type="entry name" value="ACREF_ENVCD OPERON REPRESSOR-RELATED"/>
    <property type="match status" value="1"/>
</dbReference>
<feature type="DNA-binding region" description="H-T-H motif" evidence="2">
    <location>
        <begin position="39"/>
        <end position="58"/>
    </location>
</feature>
<dbReference type="PANTHER" id="PTHR43479">
    <property type="entry name" value="ACREF/ENVCD OPERON REPRESSOR-RELATED"/>
    <property type="match status" value="1"/>
</dbReference>
<dbReference type="Gene3D" id="1.10.357.10">
    <property type="entry name" value="Tetracycline Repressor, domain 2"/>
    <property type="match status" value="1"/>
</dbReference>
<dbReference type="SUPFAM" id="SSF48498">
    <property type="entry name" value="Tetracyclin repressor-like, C-terminal domain"/>
    <property type="match status" value="1"/>
</dbReference>
<dbReference type="InterPro" id="IPR009057">
    <property type="entry name" value="Homeodomain-like_sf"/>
</dbReference>
<dbReference type="Gene3D" id="1.10.10.60">
    <property type="entry name" value="Homeodomain-like"/>
    <property type="match status" value="1"/>
</dbReference>
<reference evidence="4 5" key="1">
    <citation type="submission" date="2018-09" db="EMBL/GenBank/DDBJ databases">
        <title>A clostridial neurotoxin that targets Anopheles mosquitoes.</title>
        <authorList>
            <person name="Contreras E."/>
            <person name="Masuyer G."/>
            <person name="Qureshi N."/>
            <person name="Chawla S."/>
            <person name="Lim H.L."/>
            <person name="Chen J."/>
            <person name="Stenmark P."/>
            <person name="Gill S."/>
        </authorList>
    </citation>
    <scope>NUCLEOTIDE SEQUENCE [LARGE SCALE GENOMIC DNA]</scope>
    <source>
        <strain evidence="4 5">Cbm</strain>
    </source>
</reference>
<evidence type="ECO:0000256" key="2">
    <source>
        <dbReference type="PROSITE-ProRule" id="PRU00335"/>
    </source>
</evidence>
<dbReference type="AlphaFoldDB" id="A0A5P3XBZ5"/>
<proteinExistence type="predicted"/>
<evidence type="ECO:0000313" key="4">
    <source>
        <dbReference type="EMBL" id="QEZ68439.1"/>
    </source>
</evidence>
<organism evidence="4 5">
    <name type="scientific">Paraclostridium bifermentans</name>
    <name type="common">Clostridium bifermentans</name>
    <dbReference type="NCBI Taxonomy" id="1490"/>
    <lineage>
        <taxon>Bacteria</taxon>
        <taxon>Bacillati</taxon>
        <taxon>Bacillota</taxon>
        <taxon>Clostridia</taxon>
        <taxon>Peptostreptococcales</taxon>
        <taxon>Peptostreptococcaceae</taxon>
        <taxon>Paraclostridium</taxon>
    </lineage>
</organism>
<dbReference type="InterPro" id="IPR036271">
    <property type="entry name" value="Tet_transcr_reg_TetR-rel_C_sf"/>
</dbReference>
<sequence>MIEVINVTELFNKLNEDKRLAIINSGIEVFSIYGFQKASTDLITSKAGISKGLLFYYFKNKLSYFTYLFEYSQKMISSTIDIDICRKTKDFFEVLEYIIEQKYKLLAKYPHILNFIVVAYYSSDERVIDIVKNKVTSYDNFDIYEYLENIDKSKFKNEEDIHKVIEMLSLMLDGYLQNKLKMNQNIEIDEIMEKYKLWTSLLKEAVYK</sequence>
<feature type="domain" description="HTH tetR-type" evidence="3">
    <location>
        <begin position="16"/>
        <end position="76"/>
    </location>
</feature>
<evidence type="ECO:0000256" key="1">
    <source>
        <dbReference type="ARBA" id="ARBA00023125"/>
    </source>
</evidence>
<gene>
    <name evidence="4" type="ORF">D4A35_05600</name>
</gene>
<accession>A0A5P3XBZ5</accession>